<keyword evidence="3" id="KW-1185">Reference proteome</keyword>
<organism evidence="2 3">
    <name type="scientific">Desulfitobacterium metallireducens DSM 15288</name>
    <dbReference type="NCBI Taxonomy" id="871968"/>
    <lineage>
        <taxon>Bacteria</taxon>
        <taxon>Bacillati</taxon>
        <taxon>Bacillota</taxon>
        <taxon>Clostridia</taxon>
        <taxon>Eubacteriales</taxon>
        <taxon>Desulfitobacteriaceae</taxon>
        <taxon>Desulfitobacterium</taxon>
    </lineage>
</organism>
<name>W0EFR8_9FIRM</name>
<evidence type="ECO:0000313" key="2">
    <source>
        <dbReference type="EMBL" id="AHF08054.1"/>
    </source>
</evidence>
<keyword evidence="1" id="KW-0472">Membrane</keyword>
<dbReference type="OrthoDB" id="9800309at2"/>
<dbReference type="HOGENOM" id="CLU_064090_0_1_9"/>
<reference evidence="2 3" key="1">
    <citation type="submission" date="2013-12" db="EMBL/GenBank/DDBJ databases">
        <authorList>
            <consortium name="DOE Joint Genome Institute"/>
            <person name="Smidt H."/>
            <person name="Huntemann M."/>
            <person name="Han J."/>
            <person name="Chen A."/>
            <person name="Kyrpides N."/>
            <person name="Mavromatis K."/>
            <person name="Markowitz V."/>
            <person name="Palaniappan K."/>
            <person name="Ivanova N."/>
            <person name="Schaumberg A."/>
            <person name="Pati A."/>
            <person name="Liolios K."/>
            <person name="Nordberg H.P."/>
            <person name="Cantor M.N."/>
            <person name="Hua S.X."/>
            <person name="Woyke T."/>
        </authorList>
    </citation>
    <scope>NUCLEOTIDE SEQUENCE [LARGE SCALE GENOMIC DNA]</scope>
    <source>
        <strain evidence="3">DSM 15288</strain>
    </source>
</reference>
<evidence type="ECO:0000313" key="3">
    <source>
        <dbReference type="Proteomes" id="UP000010847"/>
    </source>
</evidence>
<feature type="transmembrane region" description="Helical" evidence="1">
    <location>
        <begin position="122"/>
        <end position="143"/>
    </location>
</feature>
<dbReference type="Pfam" id="PF12679">
    <property type="entry name" value="ABC2_membrane_2"/>
    <property type="match status" value="1"/>
</dbReference>
<sequence>MNLFLHELKAYRKSILIWAGSMAAVAALFILIFSSLLEEIEAFKAVLNSMPEVLRRALSIYVDSISTLEGFYSIVFVYILLCGAIQAMNLGLSIVSKEVRDKTAEFLLTKPISRQHILTSKLLAALASLVMTNLIYWGITLLMTLTVKAEFNLKIFFMITAPLLFIQLMFLSLGVFVSVVAGKIKSVNSISLSTVFAFFIISTLGSVLGDETVRFISPFKYFDSAYIIKNAAYESSYPLIGILFILIAIGASYRVYVKKDIHTV</sequence>
<protein>
    <submittedName>
        <fullName evidence="2">ABC transporter permease</fullName>
    </submittedName>
</protein>
<dbReference type="AlphaFoldDB" id="W0EFR8"/>
<feature type="transmembrane region" description="Helical" evidence="1">
    <location>
        <begin position="155"/>
        <end position="177"/>
    </location>
</feature>
<accession>W0EFR8</accession>
<proteinExistence type="predicted"/>
<keyword evidence="1" id="KW-0812">Transmembrane</keyword>
<dbReference type="STRING" id="871968.DESME_14220"/>
<feature type="transmembrane region" description="Helical" evidence="1">
    <location>
        <begin position="236"/>
        <end position="256"/>
    </location>
</feature>
<keyword evidence="1" id="KW-1133">Transmembrane helix</keyword>
<feature type="transmembrane region" description="Helical" evidence="1">
    <location>
        <begin position="189"/>
        <end position="209"/>
    </location>
</feature>
<dbReference type="GO" id="GO:0140359">
    <property type="term" value="F:ABC-type transporter activity"/>
    <property type="evidence" value="ECO:0007669"/>
    <property type="project" value="InterPro"/>
</dbReference>
<dbReference type="eggNOG" id="COG1277">
    <property type="taxonomic scope" value="Bacteria"/>
</dbReference>
<evidence type="ECO:0000256" key="1">
    <source>
        <dbReference type="SAM" id="Phobius"/>
    </source>
</evidence>
<dbReference type="GO" id="GO:0005886">
    <property type="term" value="C:plasma membrane"/>
    <property type="evidence" value="ECO:0007669"/>
    <property type="project" value="UniProtKB-SubCell"/>
</dbReference>
<dbReference type="EMBL" id="CP007032">
    <property type="protein sequence ID" value="AHF08054.1"/>
    <property type="molecule type" value="Genomic_DNA"/>
</dbReference>
<dbReference type="RefSeq" id="WP_006718064.1">
    <property type="nucleotide sequence ID" value="NZ_CP007032.1"/>
</dbReference>
<dbReference type="KEGG" id="dmt:DESME_14220"/>
<dbReference type="Proteomes" id="UP000010847">
    <property type="component" value="Chromosome"/>
</dbReference>
<feature type="transmembrane region" description="Helical" evidence="1">
    <location>
        <begin position="15"/>
        <end position="37"/>
    </location>
</feature>
<gene>
    <name evidence="2" type="ORF">DESME_14220</name>
</gene>